<protein>
    <recommendedName>
        <fullName evidence="4">B box-type domain-containing protein</fullName>
    </recommendedName>
</protein>
<organism evidence="2 3">
    <name type="scientific">Symbiobacterium terraclitae</name>
    <dbReference type="NCBI Taxonomy" id="557451"/>
    <lineage>
        <taxon>Bacteria</taxon>
        <taxon>Bacillati</taxon>
        <taxon>Bacillota</taxon>
        <taxon>Clostridia</taxon>
        <taxon>Eubacteriales</taxon>
        <taxon>Symbiobacteriaceae</taxon>
        <taxon>Symbiobacterium</taxon>
    </lineage>
</organism>
<gene>
    <name evidence="2" type="ORF">J2Z79_001431</name>
</gene>
<dbReference type="EMBL" id="JAGGLG010000009">
    <property type="protein sequence ID" value="MBP2018032.1"/>
    <property type="molecule type" value="Genomic_DNA"/>
</dbReference>
<feature type="transmembrane region" description="Helical" evidence="1">
    <location>
        <begin position="148"/>
        <end position="172"/>
    </location>
</feature>
<feature type="transmembrane region" description="Helical" evidence="1">
    <location>
        <begin position="84"/>
        <end position="111"/>
    </location>
</feature>
<evidence type="ECO:0000313" key="3">
    <source>
        <dbReference type="Proteomes" id="UP001519289"/>
    </source>
</evidence>
<feature type="transmembrane region" description="Helical" evidence="1">
    <location>
        <begin position="178"/>
        <end position="197"/>
    </location>
</feature>
<name>A0ABS4JR68_9FIRM</name>
<sequence>MSCTYHADREVRGICASCGRPICAECKVELNGQPFCKNCLAARMQQPARDINGFVRFVLSIAPGVGHLYMGLFNRGMQFFMGTLIGGMVLGMVFPSLLGLYIPAAIFFSVFDAREIHLRLSQGLEVEDRGFVDIRAVPIQWSQRQLGIALIVLGALALWRVLTIDLLQMLGLYHVHRFINGLTLGALALGSGVWLLLRQPGNRR</sequence>
<comment type="caution">
    <text evidence="2">The sequence shown here is derived from an EMBL/GenBank/DDBJ whole genome shotgun (WGS) entry which is preliminary data.</text>
</comment>
<reference evidence="2 3" key="1">
    <citation type="submission" date="2021-03" db="EMBL/GenBank/DDBJ databases">
        <title>Genomic Encyclopedia of Type Strains, Phase IV (KMG-IV): sequencing the most valuable type-strain genomes for metagenomic binning, comparative biology and taxonomic classification.</title>
        <authorList>
            <person name="Goeker M."/>
        </authorList>
    </citation>
    <scope>NUCLEOTIDE SEQUENCE [LARGE SCALE GENOMIC DNA]</scope>
    <source>
        <strain evidence="2 3">DSM 27138</strain>
    </source>
</reference>
<keyword evidence="1" id="KW-0472">Membrane</keyword>
<dbReference type="Proteomes" id="UP001519289">
    <property type="component" value="Unassembled WGS sequence"/>
</dbReference>
<evidence type="ECO:0000313" key="2">
    <source>
        <dbReference type="EMBL" id="MBP2018032.1"/>
    </source>
</evidence>
<keyword evidence="1" id="KW-1133">Transmembrane helix</keyword>
<keyword evidence="1" id="KW-0812">Transmembrane</keyword>
<keyword evidence="3" id="KW-1185">Reference proteome</keyword>
<evidence type="ECO:0000256" key="1">
    <source>
        <dbReference type="SAM" id="Phobius"/>
    </source>
</evidence>
<dbReference type="RefSeq" id="WP_209466170.1">
    <property type="nucleotide sequence ID" value="NZ_JAGGLG010000009.1"/>
</dbReference>
<evidence type="ECO:0008006" key="4">
    <source>
        <dbReference type="Google" id="ProtNLM"/>
    </source>
</evidence>
<proteinExistence type="predicted"/>
<accession>A0ABS4JR68</accession>
<feature type="transmembrane region" description="Helical" evidence="1">
    <location>
        <begin position="53"/>
        <end position="72"/>
    </location>
</feature>